<dbReference type="AlphaFoldDB" id="X1VWX6"/>
<evidence type="ECO:0000313" key="1">
    <source>
        <dbReference type="EMBL" id="GAJ23241.1"/>
    </source>
</evidence>
<gene>
    <name evidence="1" type="ORF">S12H4_57475</name>
</gene>
<organism evidence="1">
    <name type="scientific">marine sediment metagenome</name>
    <dbReference type="NCBI Taxonomy" id="412755"/>
    <lineage>
        <taxon>unclassified sequences</taxon>
        <taxon>metagenomes</taxon>
        <taxon>ecological metagenomes</taxon>
    </lineage>
</organism>
<sequence>MNLTEMRTIVRRELKDEATPYRWSNDELDRHITRAVKEFSEAIPYEQKANMATTSGSRELDISTITDRIMVEAVEYPVDKFPKKY</sequence>
<dbReference type="EMBL" id="BARW01037182">
    <property type="protein sequence ID" value="GAJ23241.1"/>
    <property type="molecule type" value="Genomic_DNA"/>
</dbReference>
<proteinExistence type="predicted"/>
<comment type="caution">
    <text evidence="1">The sequence shown here is derived from an EMBL/GenBank/DDBJ whole genome shotgun (WGS) entry which is preliminary data.</text>
</comment>
<name>X1VWX6_9ZZZZ</name>
<accession>X1VWX6</accession>
<feature type="non-terminal residue" evidence="1">
    <location>
        <position position="85"/>
    </location>
</feature>
<protein>
    <submittedName>
        <fullName evidence="1">Uncharacterized protein</fullName>
    </submittedName>
</protein>
<reference evidence="1" key="1">
    <citation type="journal article" date="2014" name="Front. Microbiol.">
        <title>High frequency of phylogenetically diverse reductive dehalogenase-homologous genes in deep subseafloor sedimentary metagenomes.</title>
        <authorList>
            <person name="Kawai M."/>
            <person name="Futagami T."/>
            <person name="Toyoda A."/>
            <person name="Takaki Y."/>
            <person name="Nishi S."/>
            <person name="Hori S."/>
            <person name="Arai W."/>
            <person name="Tsubouchi T."/>
            <person name="Morono Y."/>
            <person name="Uchiyama I."/>
            <person name="Ito T."/>
            <person name="Fujiyama A."/>
            <person name="Inagaki F."/>
            <person name="Takami H."/>
        </authorList>
    </citation>
    <scope>NUCLEOTIDE SEQUENCE</scope>
    <source>
        <strain evidence="1">Expedition CK06-06</strain>
    </source>
</reference>